<sequence>MRDPHIYSDPSTVEAEGSVVHLQGPSDVDIAMTPEAALETAKRLGDAAVDAILDQAAGTQTDDIGSNCPGVEKR</sequence>
<accession>A0ABV7SRT7</accession>
<gene>
    <name evidence="1" type="ORF">ACFONA_04975</name>
</gene>
<keyword evidence="2" id="KW-1185">Reference proteome</keyword>
<comment type="caution">
    <text evidence="1">The sequence shown here is derived from an EMBL/GenBank/DDBJ whole genome shotgun (WGS) entry which is preliminary data.</text>
</comment>
<dbReference type="Proteomes" id="UP001595713">
    <property type="component" value="Unassembled WGS sequence"/>
</dbReference>
<evidence type="ECO:0000313" key="1">
    <source>
        <dbReference type="EMBL" id="MFC3579511.1"/>
    </source>
</evidence>
<evidence type="ECO:0000313" key="2">
    <source>
        <dbReference type="Proteomes" id="UP001595713"/>
    </source>
</evidence>
<name>A0ABV7SRT7_9SPHN</name>
<proteinExistence type="predicted"/>
<reference evidence="2" key="1">
    <citation type="journal article" date="2019" name="Int. J. Syst. Evol. Microbiol.">
        <title>The Global Catalogue of Microorganisms (GCM) 10K type strain sequencing project: providing services to taxonomists for standard genome sequencing and annotation.</title>
        <authorList>
            <consortium name="The Broad Institute Genomics Platform"/>
            <consortium name="The Broad Institute Genome Sequencing Center for Infectious Disease"/>
            <person name="Wu L."/>
            <person name="Ma J."/>
        </authorList>
    </citation>
    <scope>NUCLEOTIDE SEQUENCE [LARGE SCALE GENOMIC DNA]</scope>
    <source>
        <strain evidence="2">KCTC 42739</strain>
    </source>
</reference>
<organism evidence="1 2">
    <name type="scientific">Sphingomonas hylomeconis</name>
    <dbReference type="NCBI Taxonomy" id="1395958"/>
    <lineage>
        <taxon>Bacteria</taxon>
        <taxon>Pseudomonadati</taxon>
        <taxon>Pseudomonadota</taxon>
        <taxon>Alphaproteobacteria</taxon>
        <taxon>Sphingomonadales</taxon>
        <taxon>Sphingomonadaceae</taxon>
        <taxon>Sphingomonas</taxon>
    </lineage>
</organism>
<dbReference type="EMBL" id="JBHRXP010000002">
    <property type="protein sequence ID" value="MFC3579511.1"/>
    <property type="molecule type" value="Genomic_DNA"/>
</dbReference>
<protein>
    <submittedName>
        <fullName evidence="1">Uncharacterized protein</fullName>
    </submittedName>
</protein>
<dbReference type="RefSeq" id="WP_261295525.1">
    <property type="nucleotide sequence ID" value="NZ_JANQBK010000017.1"/>
</dbReference>